<gene>
    <name evidence="5" type="ORF">I553_4171</name>
</gene>
<comment type="subcellular location">
    <subcellularLocation>
        <location evidence="1">Cell membrane</location>
        <topology evidence="1">Multi-pass membrane protein</topology>
    </subcellularLocation>
</comment>
<accession>X8AD99</accession>
<dbReference type="PANTHER" id="PTHR43833:SF11">
    <property type="entry name" value="VOLTAGE-GATED POTASSIUM CHANNEL KCH"/>
    <property type="match status" value="1"/>
</dbReference>
<dbReference type="PANTHER" id="PTHR43833">
    <property type="entry name" value="POTASSIUM CHANNEL PROTEIN 2-RELATED-RELATED"/>
    <property type="match status" value="1"/>
</dbReference>
<dbReference type="SUPFAM" id="SSF81324">
    <property type="entry name" value="Voltage-gated potassium channels"/>
    <property type="match status" value="1"/>
</dbReference>
<comment type="caution">
    <text evidence="5">The sequence shown here is derived from an EMBL/GenBank/DDBJ whole genome shotgun (WGS) entry which is preliminary data.</text>
</comment>
<name>X8AD99_MYCXE</name>
<dbReference type="PROSITE" id="PS51201">
    <property type="entry name" value="RCK_N"/>
    <property type="match status" value="1"/>
</dbReference>
<evidence type="ECO:0000256" key="2">
    <source>
        <dbReference type="SAM" id="MobiDB-lite"/>
    </source>
</evidence>
<organism evidence="5">
    <name type="scientific">Mycobacterium xenopi 4042</name>
    <dbReference type="NCBI Taxonomy" id="1299334"/>
    <lineage>
        <taxon>Bacteria</taxon>
        <taxon>Bacillati</taxon>
        <taxon>Actinomycetota</taxon>
        <taxon>Actinomycetes</taxon>
        <taxon>Mycobacteriales</taxon>
        <taxon>Mycobacteriaceae</taxon>
        <taxon>Mycobacterium</taxon>
    </lineage>
</organism>
<evidence type="ECO:0000259" key="4">
    <source>
        <dbReference type="PROSITE" id="PS51201"/>
    </source>
</evidence>
<feature type="region of interest" description="Disordered" evidence="2">
    <location>
        <begin position="27"/>
        <end position="71"/>
    </location>
</feature>
<dbReference type="GO" id="GO:0006813">
    <property type="term" value="P:potassium ion transport"/>
    <property type="evidence" value="ECO:0007669"/>
    <property type="project" value="InterPro"/>
</dbReference>
<dbReference type="EMBL" id="JAOB01000060">
    <property type="protein sequence ID" value="EUA29917.1"/>
    <property type="molecule type" value="Genomic_DNA"/>
</dbReference>
<dbReference type="Gene3D" id="1.10.287.70">
    <property type="match status" value="1"/>
</dbReference>
<feature type="compositionally biased region" description="Basic residues" evidence="2">
    <location>
        <begin position="51"/>
        <end position="60"/>
    </location>
</feature>
<keyword evidence="3" id="KW-0812">Transmembrane</keyword>
<reference evidence="5" key="1">
    <citation type="submission" date="2014-01" db="EMBL/GenBank/DDBJ databases">
        <authorList>
            <person name="Brown-Elliot B."/>
            <person name="Wallace R."/>
            <person name="Lenaerts A."/>
            <person name="Ordway D."/>
            <person name="DeGroote M.A."/>
            <person name="Parker T."/>
            <person name="Sizemore C."/>
            <person name="Tallon L.J."/>
            <person name="Sadzewicz L.K."/>
            <person name="Sengamalay N."/>
            <person name="Fraser C.M."/>
            <person name="Hine E."/>
            <person name="Shefchek K.A."/>
            <person name="Das S.P."/>
            <person name="Tettelin H."/>
        </authorList>
    </citation>
    <scope>NUCLEOTIDE SEQUENCE [LARGE SCALE GENOMIC DNA]</scope>
    <source>
        <strain evidence="5">4042</strain>
    </source>
</reference>
<dbReference type="Gene3D" id="3.40.50.720">
    <property type="entry name" value="NAD(P)-binding Rossmann-like Domain"/>
    <property type="match status" value="1"/>
</dbReference>
<keyword evidence="3" id="KW-1133">Transmembrane helix</keyword>
<keyword evidence="3" id="KW-0472">Membrane</keyword>
<dbReference type="PATRIC" id="fig|1299334.3.peg.5862"/>
<dbReference type="Pfam" id="PF02254">
    <property type="entry name" value="TrkA_N"/>
    <property type="match status" value="1"/>
</dbReference>
<protein>
    <submittedName>
        <fullName evidence="5">TrkA-N domain protein</fullName>
    </submittedName>
</protein>
<dbReference type="InterPro" id="IPR036291">
    <property type="entry name" value="NAD(P)-bd_dom_sf"/>
</dbReference>
<feature type="transmembrane region" description="Helical" evidence="3">
    <location>
        <begin position="123"/>
        <end position="148"/>
    </location>
</feature>
<evidence type="ECO:0000256" key="3">
    <source>
        <dbReference type="SAM" id="Phobius"/>
    </source>
</evidence>
<dbReference type="SUPFAM" id="SSF51735">
    <property type="entry name" value="NAD(P)-binding Rossmann-fold domains"/>
    <property type="match status" value="1"/>
</dbReference>
<dbReference type="InterPro" id="IPR013099">
    <property type="entry name" value="K_chnl_dom"/>
</dbReference>
<proteinExistence type="predicted"/>
<evidence type="ECO:0000256" key="1">
    <source>
        <dbReference type="ARBA" id="ARBA00004651"/>
    </source>
</evidence>
<dbReference type="Pfam" id="PF07885">
    <property type="entry name" value="Ion_trans_2"/>
    <property type="match status" value="1"/>
</dbReference>
<dbReference type="InterPro" id="IPR050721">
    <property type="entry name" value="Trk_Ktr_HKT_K-transport"/>
</dbReference>
<dbReference type="GO" id="GO:0005886">
    <property type="term" value="C:plasma membrane"/>
    <property type="evidence" value="ECO:0007669"/>
    <property type="project" value="UniProtKB-SubCell"/>
</dbReference>
<dbReference type="AlphaFoldDB" id="X8AD99"/>
<feature type="domain" description="RCK N-terminal" evidence="4">
    <location>
        <begin position="165"/>
        <end position="267"/>
    </location>
</feature>
<sequence>MVVCPGRDLQVHTGDWTTMIGTADELTGRASRSRAQRNTLTTVPAAPNARRCTHPARRRQPGVLSRDSRSADPADRATAVLRFTYTSRPGMTWIDAFYFTTETITTTGYGDFSFSHQPTWLRLFAAMLMFGGVTTVALLVSFIADVLLSRRFIYTAGRPRVRHLRDHIIVVGLSVLGIRVVRDLVSAGHDVAVIERDENNRFLLSAAELDVPVIFGDATLPQTLESARVDRARAVAVLTRDDMVNIETGIVLRELLGPGVARGQSVA</sequence>
<evidence type="ECO:0000313" key="5">
    <source>
        <dbReference type="EMBL" id="EUA29917.1"/>
    </source>
</evidence>
<dbReference type="InterPro" id="IPR003148">
    <property type="entry name" value="RCK_N"/>
</dbReference>